<comment type="pathway">
    <text evidence="6">Cofactor biosynthesis; thiamine diphosphate biosynthesis.</text>
</comment>
<dbReference type="EC" id="2.4.2.59" evidence="6"/>
<feature type="binding site" description="in other chain" evidence="6">
    <location>
        <position position="75"/>
    </location>
    <ligand>
        <name>NAD(+)</name>
        <dbReference type="ChEBI" id="CHEBI:57540"/>
        <note>ligand shared between two adjacent protomers</note>
    </ligand>
</feature>
<feature type="binding site" evidence="6">
    <location>
        <position position="246"/>
    </location>
    <ligand>
        <name>glycine</name>
        <dbReference type="ChEBI" id="CHEBI:57305"/>
    </ligand>
</feature>
<feature type="binding site" description="in other chain" evidence="6">
    <location>
        <position position="187"/>
    </location>
    <ligand>
        <name>Fe cation</name>
        <dbReference type="ChEBI" id="CHEBI:24875"/>
        <note>ligand shared between two adjacent protomers</note>
    </ligand>
</feature>
<evidence type="ECO:0000313" key="7">
    <source>
        <dbReference type="EMBL" id="BES80504.1"/>
    </source>
</evidence>
<accession>A0ABN6ZM67</accession>
<evidence type="ECO:0000256" key="4">
    <source>
        <dbReference type="ARBA" id="ARBA00023004"/>
    </source>
</evidence>
<evidence type="ECO:0000256" key="6">
    <source>
        <dbReference type="HAMAP-Rule" id="MF_00304"/>
    </source>
</evidence>
<organism evidence="7 8">
    <name type="scientific">Pyrodictium abyssi</name>
    <dbReference type="NCBI Taxonomy" id="54256"/>
    <lineage>
        <taxon>Archaea</taxon>
        <taxon>Thermoproteota</taxon>
        <taxon>Thermoprotei</taxon>
        <taxon>Desulfurococcales</taxon>
        <taxon>Pyrodictiaceae</taxon>
        <taxon>Pyrodictium</taxon>
    </lineage>
</organism>
<feature type="binding site" evidence="6">
    <location>
        <begin position="170"/>
        <end position="172"/>
    </location>
    <ligand>
        <name>NAD(+)</name>
        <dbReference type="ChEBI" id="CHEBI:57540"/>
        <note>ligand shared between two adjacent protomers</note>
    </ligand>
</feature>
<keyword evidence="4 6" id="KW-0408">Iron</keyword>
<comment type="catalytic activity">
    <reaction evidence="6">
        <text>hydrogen sulfide + glycine + NAD(+) = ADP-5-ethyl-4-methylthiazole-2-carboxylate + nicotinamide + 3 H2O + H(+)</text>
        <dbReference type="Rhea" id="RHEA:55704"/>
        <dbReference type="ChEBI" id="CHEBI:15377"/>
        <dbReference type="ChEBI" id="CHEBI:15378"/>
        <dbReference type="ChEBI" id="CHEBI:17154"/>
        <dbReference type="ChEBI" id="CHEBI:29919"/>
        <dbReference type="ChEBI" id="CHEBI:57305"/>
        <dbReference type="ChEBI" id="CHEBI:57540"/>
        <dbReference type="ChEBI" id="CHEBI:139151"/>
        <dbReference type="EC" id="2.4.2.59"/>
    </reaction>
</comment>
<dbReference type="SUPFAM" id="SSF51905">
    <property type="entry name" value="FAD/NAD(P)-binding domain"/>
    <property type="match status" value="1"/>
</dbReference>
<dbReference type="InterPro" id="IPR022828">
    <property type="entry name" value="Thi4_prok"/>
</dbReference>
<keyword evidence="1 6" id="KW-0808">Transferase</keyword>
<evidence type="ECO:0000256" key="5">
    <source>
        <dbReference type="ARBA" id="ARBA00023027"/>
    </source>
</evidence>
<comment type="caution">
    <text evidence="6">Lacks conserved residue(s) required for the propagation of feature annotation.</text>
</comment>
<comment type="cofactor">
    <cofactor evidence="6">
        <name>Fe(2+)</name>
        <dbReference type="ChEBI" id="CHEBI:29033"/>
    </cofactor>
</comment>
<keyword evidence="2 6" id="KW-0479">Metal-binding</keyword>
<comment type="subunit">
    <text evidence="6">Homooctamer; tetramer of dimers.</text>
</comment>
<feature type="binding site" evidence="6">
    <location>
        <position position="172"/>
    </location>
    <ligand>
        <name>Fe cation</name>
        <dbReference type="ChEBI" id="CHEBI:24875"/>
        <note>ligand shared between two adjacent protomers</note>
    </ligand>
</feature>
<dbReference type="InterPro" id="IPR036188">
    <property type="entry name" value="FAD/NAD-bd_sf"/>
</dbReference>
<dbReference type="Gene3D" id="3.50.50.60">
    <property type="entry name" value="FAD/NAD(P)-binding domain"/>
    <property type="match status" value="1"/>
</dbReference>
<gene>
    <name evidence="6" type="primary">thi4</name>
    <name evidence="7" type="ORF">PABY_00710</name>
</gene>
<comment type="similarity">
    <text evidence="6">Belongs to the THI4 family.</text>
</comment>
<dbReference type="RefSeq" id="WP_338250809.1">
    <property type="nucleotide sequence ID" value="NZ_AP028907.1"/>
</dbReference>
<evidence type="ECO:0000256" key="1">
    <source>
        <dbReference type="ARBA" id="ARBA00022679"/>
    </source>
</evidence>
<dbReference type="NCBIfam" id="TIGR00292">
    <property type="entry name" value="sulfide-dependent adenosine diphosphate thiazole synthase"/>
    <property type="match status" value="1"/>
</dbReference>
<dbReference type="PANTHER" id="PTHR43422:SF3">
    <property type="entry name" value="THIAMINE THIAZOLE SYNTHASE"/>
    <property type="match status" value="1"/>
</dbReference>
<comment type="function">
    <text evidence="6">Involved in the biosynthesis of the thiazole moiety of thiamine. Catalyzes the conversion of NAD and glycine to adenosine diphosphate 5-(2-hydroxyethyl)-4-methylthiazole-2-carboxylate (ADT), an adenylated thiazole intermediate, using free sulfide as a source of sulfur.</text>
</comment>
<sequence>MARASFYPRELERLYSEAELARIALRVALEKLSYAVEADVAIAGAGPAGLTLAWLLAEQGLRVTLVEHRLSTGGGMRGGSMLFPVALVEEGLAAVVLEKAGVRLRRVGEGLYAMDPTEAAAKLTARAVDAGAIVLPGLHVEDLIVRGSGSSVRVAGLVVNWAPVVEAGWHVDPLYIEARAVVDATGHDAQLARLLEKRLPGSLRVPGMSNLDVWTGERQIVEYTGEVFPGLYAAGMSVAEVYNLRRMGPVFGGMIASAAKLAEILAERLAGKKIGIAAEVAGSG</sequence>
<dbReference type="GeneID" id="89288096"/>
<dbReference type="Proteomes" id="UP001341135">
    <property type="component" value="Chromosome"/>
</dbReference>
<keyword evidence="5 6" id="KW-0520">NAD</keyword>
<evidence type="ECO:0000256" key="2">
    <source>
        <dbReference type="ARBA" id="ARBA00022723"/>
    </source>
</evidence>
<protein>
    <recommendedName>
        <fullName evidence="6">Thiamine thiazole synthase</fullName>
        <ecNumber evidence="6">2.4.2.59</ecNumber>
    </recommendedName>
</protein>
<proteinExistence type="inferred from homology"/>
<feature type="binding site" description="in other chain" evidence="6">
    <location>
        <position position="140"/>
    </location>
    <ligand>
        <name>NAD(+)</name>
        <dbReference type="ChEBI" id="CHEBI:57540"/>
        <note>ligand shared between two adjacent protomers</note>
    </ligand>
</feature>
<keyword evidence="8" id="KW-1185">Reference proteome</keyword>
<dbReference type="PANTHER" id="PTHR43422">
    <property type="entry name" value="THIAMINE THIAZOLE SYNTHASE"/>
    <property type="match status" value="1"/>
</dbReference>
<dbReference type="InterPro" id="IPR002922">
    <property type="entry name" value="Thi4_fam"/>
</dbReference>
<keyword evidence="3 6" id="KW-0784">Thiamine biosynthesis</keyword>
<feature type="binding site" description="in other chain" evidence="6">
    <location>
        <position position="48"/>
    </location>
    <ligand>
        <name>NAD(+)</name>
        <dbReference type="ChEBI" id="CHEBI:57540"/>
        <note>ligand shared between two adjacent protomers</note>
    </ligand>
</feature>
<dbReference type="EMBL" id="AP028907">
    <property type="protein sequence ID" value="BES80504.1"/>
    <property type="molecule type" value="Genomic_DNA"/>
</dbReference>
<name>A0ABN6ZM67_9CREN</name>
<evidence type="ECO:0000313" key="8">
    <source>
        <dbReference type="Proteomes" id="UP001341135"/>
    </source>
</evidence>
<dbReference type="HAMAP" id="MF_00304">
    <property type="entry name" value="Thi4"/>
    <property type="match status" value="1"/>
</dbReference>
<evidence type="ECO:0000256" key="3">
    <source>
        <dbReference type="ARBA" id="ARBA00022977"/>
    </source>
</evidence>
<feature type="binding site" description="in other chain" evidence="6">
    <location>
        <position position="236"/>
    </location>
    <ligand>
        <name>NAD(+)</name>
        <dbReference type="ChEBI" id="CHEBI:57540"/>
        <note>ligand shared between two adjacent protomers</note>
    </ligand>
</feature>
<dbReference type="Pfam" id="PF01946">
    <property type="entry name" value="Thi4"/>
    <property type="match status" value="1"/>
</dbReference>
<reference evidence="7 8" key="1">
    <citation type="submission" date="2023-09" db="EMBL/GenBank/DDBJ databases">
        <title>Pyrofollis japonicus gen. nov. sp. nov., a novel member of the family Pyrodictiaceae isolated from the Iheya North hydrothermal field.</title>
        <authorList>
            <person name="Miyazaki U."/>
            <person name="Sanari M."/>
            <person name="Tame A."/>
            <person name="Kitajima M."/>
            <person name="Okamoto A."/>
            <person name="Sawayama S."/>
            <person name="Miyazaki J."/>
            <person name="Takai K."/>
            <person name="Nakagawa S."/>
        </authorList>
    </citation>
    <scope>NUCLEOTIDE SEQUENCE [LARGE SCALE GENOMIC DNA]</scope>
    <source>
        <strain evidence="7 8">AV2</strain>
    </source>
</reference>